<sequence length="209" mass="22507">MGAILGKKIGMTRLYNDKREAISCTVIQAGPCFVTQVKSAEKDGYDAYQIGIGERDEKKINKPLQGHYRKAGVTPGFMMAEFKKTEFSENLEAGNPVSVESFKEGEKVNVLGVSKGKGFAGVVKRHNFGGGSRTHGQSDRLRAPGSVGGSSDPSRTFRGTRMAGRMGGDNITVKNLEIVKIMPESNLLVIKGAVPGPKNSYVKIVSIKK</sequence>
<accession>A0A124G829</accession>
<dbReference type="OrthoDB" id="9806135at2"/>
<dbReference type="GO" id="GO:0019843">
    <property type="term" value="F:rRNA binding"/>
    <property type="evidence" value="ECO:0007669"/>
    <property type="project" value="UniProtKB-UniRule"/>
</dbReference>
<name>A0A124G829_CHLLI</name>
<dbReference type="FunFam" id="2.40.30.10:FF:000004">
    <property type="entry name" value="50S ribosomal protein L3"/>
    <property type="match status" value="1"/>
</dbReference>
<dbReference type="InterPro" id="IPR019926">
    <property type="entry name" value="Ribosomal_uL3_CS"/>
</dbReference>
<evidence type="ECO:0000256" key="5">
    <source>
        <dbReference type="ARBA" id="ARBA00023274"/>
    </source>
</evidence>
<dbReference type="Gene3D" id="3.30.160.810">
    <property type="match status" value="1"/>
</dbReference>
<dbReference type="InterPro" id="IPR000597">
    <property type="entry name" value="Ribosomal_uL3"/>
</dbReference>
<keyword evidence="12" id="KW-1185">Reference proteome</keyword>
<comment type="subunit">
    <text evidence="7 9">Part of the 50S ribosomal subunit. Forms a cluster with proteins L14 and L19.</text>
</comment>
<evidence type="ECO:0000256" key="8">
    <source>
        <dbReference type="RuleBase" id="RU003905"/>
    </source>
</evidence>
<evidence type="ECO:0000256" key="4">
    <source>
        <dbReference type="ARBA" id="ARBA00022980"/>
    </source>
</evidence>
<dbReference type="GO" id="GO:0006412">
    <property type="term" value="P:translation"/>
    <property type="evidence" value="ECO:0007669"/>
    <property type="project" value="UniProtKB-UniRule"/>
</dbReference>
<protein>
    <recommendedName>
        <fullName evidence="6 7">Large ribosomal subunit protein uL3</fullName>
    </recommendedName>
</protein>
<dbReference type="AlphaFoldDB" id="A0A124G829"/>
<evidence type="ECO:0000313" key="12">
    <source>
        <dbReference type="Proteomes" id="UP000053937"/>
    </source>
</evidence>
<keyword evidence="4 7" id="KW-0689">Ribosomal protein</keyword>
<feature type="region of interest" description="Disordered" evidence="10">
    <location>
        <begin position="126"/>
        <end position="165"/>
    </location>
</feature>
<dbReference type="NCBIfam" id="TIGR03625">
    <property type="entry name" value="L3_bact"/>
    <property type="match status" value="1"/>
</dbReference>
<evidence type="ECO:0000256" key="6">
    <source>
        <dbReference type="ARBA" id="ARBA00035243"/>
    </source>
</evidence>
<dbReference type="Proteomes" id="UP000053937">
    <property type="component" value="Unassembled WGS sequence"/>
</dbReference>
<reference evidence="11 12" key="1">
    <citation type="submission" date="2015-10" db="EMBL/GenBank/DDBJ databases">
        <title>Draft Genome Sequence of Chlorobium limicola strain Frasassi Growing under Artificial Lighting in the Frasassi Cave System.</title>
        <authorList>
            <person name="Mansor M."/>
            <person name="Macalady J."/>
        </authorList>
    </citation>
    <scope>NUCLEOTIDE SEQUENCE [LARGE SCALE GENOMIC DNA]</scope>
    <source>
        <strain evidence="11 12">Frasassi</strain>
    </source>
</reference>
<dbReference type="GO" id="GO:0022625">
    <property type="term" value="C:cytosolic large ribosomal subunit"/>
    <property type="evidence" value="ECO:0007669"/>
    <property type="project" value="TreeGrafter"/>
</dbReference>
<organism evidence="11 12">
    <name type="scientific">Chlorobium limicola</name>
    <dbReference type="NCBI Taxonomy" id="1092"/>
    <lineage>
        <taxon>Bacteria</taxon>
        <taxon>Pseudomonadati</taxon>
        <taxon>Chlorobiota</taxon>
        <taxon>Chlorobiia</taxon>
        <taxon>Chlorobiales</taxon>
        <taxon>Chlorobiaceae</taxon>
        <taxon>Chlorobium/Pelodictyon group</taxon>
        <taxon>Chlorobium</taxon>
    </lineage>
</organism>
<dbReference type="GO" id="GO:0003735">
    <property type="term" value="F:structural constituent of ribosome"/>
    <property type="evidence" value="ECO:0007669"/>
    <property type="project" value="UniProtKB-UniRule"/>
</dbReference>
<evidence type="ECO:0000256" key="10">
    <source>
        <dbReference type="SAM" id="MobiDB-lite"/>
    </source>
</evidence>
<evidence type="ECO:0000313" key="11">
    <source>
        <dbReference type="EMBL" id="KUL24551.1"/>
    </source>
</evidence>
<keyword evidence="5 7" id="KW-0687">Ribonucleoprotein</keyword>
<gene>
    <name evidence="7" type="primary">rplC</name>
    <name evidence="11" type="ORF">ASB62_06845</name>
</gene>
<dbReference type="InterPro" id="IPR019927">
    <property type="entry name" value="Ribosomal_uL3_bac/org-type"/>
</dbReference>
<evidence type="ECO:0000256" key="1">
    <source>
        <dbReference type="ARBA" id="ARBA00006540"/>
    </source>
</evidence>
<dbReference type="EMBL" id="LMBR01000170">
    <property type="protein sequence ID" value="KUL24551.1"/>
    <property type="molecule type" value="Genomic_DNA"/>
</dbReference>
<dbReference type="RefSeq" id="WP_059139198.1">
    <property type="nucleotide sequence ID" value="NZ_LMBR01000170.1"/>
</dbReference>
<comment type="function">
    <text evidence="7 9">One of the primary rRNA binding proteins, it binds directly near the 3'-end of the 23S rRNA, where it nucleates assembly of the 50S subunit.</text>
</comment>
<dbReference type="PROSITE" id="PS00474">
    <property type="entry name" value="RIBOSOMAL_L3"/>
    <property type="match status" value="1"/>
</dbReference>
<comment type="similarity">
    <text evidence="1 7 8">Belongs to the universal ribosomal protein uL3 family.</text>
</comment>
<dbReference type="Gene3D" id="2.40.30.10">
    <property type="entry name" value="Translation factors"/>
    <property type="match status" value="1"/>
</dbReference>
<comment type="caution">
    <text evidence="11">The sequence shown here is derived from an EMBL/GenBank/DDBJ whole genome shotgun (WGS) entry which is preliminary data.</text>
</comment>
<proteinExistence type="inferred from homology"/>
<evidence type="ECO:0000256" key="7">
    <source>
        <dbReference type="HAMAP-Rule" id="MF_01325"/>
    </source>
</evidence>
<evidence type="ECO:0000256" key="3">
    <source>
        <dbReference type="ARBA" id="ARBA00022884"/>
    </source>
</evidence>
<dbReference type="PANTHER" id="PTHR11229:SF16">
    <property type="entry name" value="LARGE RIBOSOMAL SUBUNIT PROTEIN UL3C"/>
    <property type="match status" value="1"/>
</dbReference>
<keyword evidence="3 7" id="KW-0694">RNA-binding</keyword>
<dbReference type="SUPFAM" id="SSF50447">
    <property type="entry name" value="Translation proteins"/>
    <property type="match status" value="1"/>
</dbReference>
<evidence type="ECO:0000256" key="9">
    <source>
        <dbReference type="RuleBase" id="RU003906"/>
    </source>
</evidence>
<dbReference type="PANTHER" id="PTHR11229">
    <property type="entry name" value="50S RIBOSOMAL PROTEIN L3"/>
    <property type="match status" value="1"/>
</dbReference>
<dbReference type="HAMAP" id="MF_01325_B">
    <property type="entry name" value="Ribosomal_uL3_B"/>
    <property type="match status" value="1"/>
</dbReference>
<evidence type="ECO:0000256" key="2">
    <source>
        <dbReference type="ARBA" id="ARBA00022730"/>
    </source>
</evidence>
<keyword evidence="2 7" id="KW-0699">rRNA-binding</keyword>
<dbReference type="Pfam" id="PF00297">
    <property type="entry name" value="Ribosomal_L3"/>
    <property type="match status" value="1"/>
</dbReference>
<dbReference type="FunFam" id="3.30.160.810:FF:000001">
    <property type="entry name" value="50S ribosomal protein L3"/>
    <property type="match status" value="1"/>
</dbReference>
<dbReference type="InterPro" id="IPR009000">
    <property type="entry name" value="Transl_B-barrel_sf"/>
</dbReference>